<gene>
    <name evidence="2" type="ORF">IAB27_03645</name>
</gene>
<evidence type="ECO:0000313" key="2">
    <source>
        <dbReference type="EMBL" id="HIQ90704.1"/>
    </source>
</evidence>
<evidence type="ECO:0000256" key="1">
    <source>
        <dbReference type="SAM" id="MobiDB-lite"/>
    </source>
</evidence>
<name>A0A9D0ZQC5_9FIRM</name>
<organism evidence="2 3">
    <name type="scientific">Candidatus Coprosoma intestinipullorum</name>
    <dbReference type="NCBI Taxonomy" id="2840752"/>
    <lineage>
        <taxon>Bacteria</taxon>
        <taxon>Bacillati</taxon>
        <taxon>Bacillota</taxon>
        <taxon>Bacillota incertae sedis</taxon>
        <taxon>Candidatus Coprosoma</taxon>
    </lineage>
</organism>
<sequence>MEENQNAVTQTEEKTEVSGEKPVEKNEKDEVKTFTQDEVNAMLAKEKKKMPSKEDLKAFNEWKESQKTESEKQLEKDKKIEALEKQLTYAENKSVVANAGVDSKFQKFVLSEVSEMEGEFEDNLKDYLKENPQFLISKVETPKTNGVATKKIGNEAESGVTAILKAKHPDIDF</sequence>
<feature type="region of interest" description="Disordered" evidence="1">
    <location>
        <begin position="46"/>
        <end position="75"/>
    </location>
</feature>
<dbReference type="EMBL" id="DVFV01000069">
    <property type="protein sequence ID" value="HIQ90704.1"/>
    <property type="molecule type" value="Genomic_DNA"/>
</dbReference>
<dbReference type="Proteomes" id="UP000886786">
    <property type="component" value="Unassembled WGS sequence"/>
</dbReference>
<evidence type="ECO:0000313" key="3">
    <source>
        <dbReference type="Proteomes" id="UP000886786"/>
    </source>
</evidence>
<dbReference type="AlphaFoldDB" id="A0A9D0ZQC5"/>
<evidence type="ECO:0008006" key="4">
    <source>
        <dbReference type="Google" id="ProtNLM"/>
    </source>
</evidence>
<reference evidence="2" key="2">
    <citation type="journal article" date="2021" name="PeerJ">
        <title>Extensive microbial diversity within the chicken gut microbiome revealed by metagenomics and culture.</title>
        <authorList>
            <person name="Gilroy R."/>
            <person name="Ravi A."/>
            <person name="Getino M."/>
            <person name="Pursley I."/>
            <person name="Horton D.L."/>
            <person name="Alikhan N.F."/>
            <person name="Baker D."/>
            <person name="Gharbi K."/>
            <person name="Hall N."/>
            <person name="Watson M."/>
            <person name="Adriaenssens E.M."/>
            <person name="Foster-Nyarko E."/>
            <person name="Jarju S."/>
            <person name="Secka A."/>
            <person name="Antonio M."/>
            <person name="Oren A."/>
            <person name="Chaudhuri R.R."/>
            <person name="La Ragione R."/>
            <person name="Hildebrand F."/>
            <person name="Pallen M.J."/>
        </authorList>
    </citation>
    <scope>NUCLEOTIDE SEQUENCE</scope>
    <source>
        <strain evidence="2">CHK147-3167</strain>
    </source>
</reference>
<accession>A0A9D0ZQC5</accession>
<feature type="compositionally biased region" description="Basic and acidic residues" evidence="1">
    <location>
        <begin position="11"/>
        <end position="32"/>
    </location>
</feature>
<protein>
    <recommendedName>
        <fullName evidence="4">DUF4355 domain-containing protein</fullName>
    </recommendedName>
</protein>
<feature type="region of interest" description="Disordered" evidence="1">
    <location>
        <begin position="1"/>
        <end position="32"/>
    </location>
</feature>
<feature type="compositionally biased region" description="Basic and acidic residues" evidence="1">
    <location>
        <begin position="49"/>
        <end position="75"/>
    </location>
</feature>
<comment type="caution">
    <text evidence="2">The sequence shown here is derived from an EMBL/GenBank/DDBJ whole genome shotgun (WGS) entry which is preliminary data.</text>
</comment>
<feature type="compositionally biased region" description="Polar residues" evidence="1">
    <location>
        <begin position="1"/>
        <end position="10"/>
    </location>
</feature>
<reference evidence="2" key="1">
    <citation type="submission" date="2020-10" db="EMBL/GenBank/DDBJ databases">
        <authorList>
            <person name="Gilroy R."/>
        </authorList>
    </citation>
    <scope>NUCLEOTIDE SEQUENCE</scope>
    <source>
        <strain evidence="2">CHK147-3167</strain>
    </source>
</reference>
<proteinExistence type="predicted"/>